<gene>
    <name evidence="13" type="ORF">BFG57_06670</name>
</gene>
<evidence type="ECO:0000259" key="12">
    <source>
        <dbReference type="PROSITE" id="PS51462"/>
    </source>
</evidence>
<accession>A0A1E5LAG1</accession>
<keyword evidence="7" id="KW-0378">Hydrolase</keyword>
<dbReference type="PANTHER" id="PTHR47707:SF1">
    <property type="entry name" value="NUDIX HYDROLASE FAMILY PROTEIN"/>
    <property type="match status" value="1"/>
</dbReference>
<dbReference type="InterPro" id="IPR047127">
    <property type="entry name" value="MutT-like"/>
</dbReference>
<evidence type="ECO:0000256" key="6">
    <source>
        <dbReference type="ARBA" id="ARBA00022763"/>
    </source>
</evidence>
<feature type="domain" description="Nudix hydrolase" evidence="12">
    <location>
        <begin position="3"/>
        <end position="128"/>
    </location>
</feature>
<dbReference type="GO" id="GO:0006260">
    <property type="term" value="P:DNA replication"/>
    <property type="evidence" value="ECO:0007669"/>
    <property type="project" value="UniProtKB-KW"/>
</dbReference>
<sequence length="131" mass="14926">MMKSVKVVGAIIENDRDEILCAKRSKTMTLPNLWEFPGGKIEEHETPEEALIREISEELDCTITVFDQVEDTTHTYDSIIVQLITFKARITNGTPVAREHAELRWVHHNKLTVLEWAAADIPAVEKLVQMS</sequence>
<dbReference type="RefSeq" id="WP_069718817.1">
    <property type="nucleotide sequence ID" value="NZ_MJEH01000064.1"/>
</dbReference>
<dbReference type="GO" id="GO:0006281">
    <property type="term" value="P:DNA repair"/>
    <property type="evidence" value="ECO:0007669"/>
    <property type="project" value="UniProtKB-KW"/>
</dbReference>
<evidence type="ECO:0000313" key="13">
    <source>
        <dbReference type="EMBL" id="OEH91050.1"/>
    </source>
</evidence>
<keyword evidence="8" id="KW-0460">Magnesium</keyword>
<dbReference type="Proteomes" id="UP000095209">
    <property type="component" value="Unassembled WGS sequence"/>
</dbReference>
<evidence type="ECO:0000256" key="11">
    <source>
        <dbReference type="ARBA" id="ARBA00038905"/>
    </source>
</evidence>
<protein>
    <recommendedName>
        <fullName evidence="11">8-oxo-dGTP diphosphatase</fullName>
        <ecNumber evidence="11">3.6.1.55</ecNumber>
    </recommendedName>
</protein>
<proteinExistence type="inferred from homology"/>
<evidence type="ECO:0000256" key="3">
    <source>
        <dbReference type="ARBA" id="ARBA00022457"/>
    </source>
</evidence>
<evidence type="ECO:0000256" key="1">
    <source>
        <dbReference type="ARBA" id="ARBA00001946"/>
    </source>
</evidence>
<dbReference type="OrthoDB" id="9810648at2"/>
<dbReference type="STRING" id="1305675.BFG57_06670"/>
<dbReference type="GO" id="GO:0035539">
    <property type="term" value="F:8-oxo-7,8-dihydrodeoxyguanosine triphosphate pyrophosphatase activity"/>
    <property type="evidence" value="ECO:0007669"/>
    <property type="project" value="UniProtKB-EC"/>
</dbReference>
<dbReference type="EC" id="3.6.1.55" evidence="11"/>
<comment type="catalytic activity">
    <reaction evidence="10">
        <text>8-oxo-dGTP + H2O = 8-oxo-dGMP + diphosphate + H(+)</text>
        <dbReference type="Rhea" id="RHEA:31575"/>
        <dbReference type="ChEBI" id="CHEBI:15377"/>
        <dbReference type="ChEBI" id="CHEBI:15378"/>
        <dbReference type="ChEBI" id="CHEBI:33019"/>
        <dbReference type="ChEBI" id="CHEBI:63224"/>
        <dbReference type="ChEBI" id="CHEBI:77896"/>
        <dbReference type="EC" id="3.6.1.55"/>
    </reaction>
</comment>
<dbReference type="GO" id="GO:0008413">
    <property type="term" value="F:8-oxo-7,8-dihydroguanosine triphosphate pyrophosphatase activity"/>
    <property type="evidence" value="ECO:0007669"/>
    <property type="project" value="TreeGrafter"/>
</dbReference>
<dbReference type="PANTHER" id="PTHR47707">
    <property type="entry name" value="8-OXO-DGTP DIPHOSPHATASE"/>
    <property type="match status" value="1"/>
</dbReference>
<dbReference type="InterPro" id="IPR020476">
    <property type="entry name" value="Nudix_hydrolase"/>
</dbReference>
<dbReference type="GO" id="GO:0044715">
    <property type="term" value="F:8-oxo-dGDP phosphatase activity"/>
    <property type="evidence" value="ECO:0007669"/>
    <property type="project" value="TreeGrafter"/>
</dbReference>
<dbReference type="SUPFAM" id="SSF55811">
    <property type="entry name" value="Nudix"/>
    <property type="match status" value="1"/>
</dbReference>
<reference evidence="13 14" key="1">
    <citation type="submission" date="2016-08" db="EMBL/GenBank/DDBJ databases">
        <title>Genome of Bacillus solimangrovi GH2-4.</title>
        <authorList>
            <person name="Lim S."/>
            <person name="Kim B.-C."/>
        </authorList>
    </citation>
    <scope>NUCLEOTIDE SEQUENCE [LARGE SCALE GENOMIC DNA]</scope>
    <source>
        <strain evidence="13 14">GH2-4</strain>
    </source>
</reference>
<evidence type="ECO:0000256" key="9">
    <source>
        <dbReference type="ARBA" id="ARBA00023204"/>
    </source>
</evidence>
<evidence type="ECO:0000256" key="2">
    <source>
        <dbReference type="ARBA" id="ARBA00005582"/>
    </source>
</evidence>
<evidence type="ECO:0000256" key="8">
    <source>
        <dbReference type="ARBA" id="ARBA00022842"/>
    </source>
</evidence>
<dbReference type="Gene3D" id="3.90.79.10">
    <property type="entry name" value="Nucleoside Triphosphate Pyrophosphohydrolase"/>
    <property type="match status" value="1"/>
</dbReference>
<keyword evidence="5" id="KW-0479">Metal-binding</keyword>
<dbReference type="Pfam" id="PF00293">
    <property type="entry name" value="NUDIX"/>
    <property type="match status" value="1"/>
</dbReference>
<evidence type="ECO:0000256" key="10">
    <source>
        <dbReference type="ARBA" id="ARBA00035861"/>
    </source>
</evidence>
<evidence type="ECO:0000256" key="7">
    <source>
        <dbReference type="ARBA" id="ARBA00022801"/>
    </source>
</evidence>
<dbReference type="AlphaFoldDB" id="A0A1E5LAG1"/>
<evidence type="ECO:0000256" key="4">
    <source>
        <dbReference type="ARBA" id="ARBA00022705"/>
    </source>
</evidence>
<dbReference type="PRINTS" id="PR00502">
    <property type="entry name" value="NUDIXFAMILY"/>
</dbReference>
<evidence type="ECO:0000313" key="14">
    <source>
        <dbReference type="Proteomes" id="UP000095209"/>
    </source>
</evidence>
<dbReference type="EMBL" id="MJEH01000064">
    <property type="protein sequence ID" value="OEH91050.1"/>
    <property type="molecule type" value="Genomic_DNA"/>
</dbReference>
<dbReference type="GO" id="GO:0044716">
    <property type="term" value="F:8-oxo-GDP phosphatase activity"/>
    <property type="evidence" value="ECO:0007669"/>
    <property type="project" value="TreeGrafter"/>
</dbReference>
<dbReference type="GO" id="GO:0046872">
    <property type="term" value="F:metal ion binding"/>
    <property type="evidence" value="ECO:0007669"/>
    <property type="project" value="UniProtKB-KW"/>
</dbReference>
<dbReference type="PROSITE" id="PS51462">
    <property type="entry name" value="NUDIX"/>
    <property type="match status" value="1"/>
</dbReference>
<dbReference type="InterPro" id="IPR015797">
    <property type="entry name" value="NUDIX_hydrolase-like_dom_sf"/>
</dbReference>
<keyword evidence="14" id="KW-1185">Reference proteome</keyword>
<name>A0A1E5LAG1_9BACI</name>
<dbReference type="InterPro" id="IPR000086">
    <property type="entry name" value="NUDIX_hydrolase_dom"/>
</dbReference>
<keyword evidence="4" id="KW-0235">DNA replication</keyword>
<dbReference type="CDD" id="cd03425">
    <property type="entry name" value="NUDIX_MutT_NudA_like"/>
    <property type="match status" value="1"/>
</dbReference>
<keyword evidence="9" id="KW-0234">DNA repair</keyword>
<evidence type="ECO:0000256" key="5">
    <source>
        <dbReference type="ARBA" id="ARBA00022723"/>
    </source>
</evidence>
<comment type="similarity">
    <text evidence="2">Belongs to the Nudix hydrolase family.</text>
</comment>
<organism evidence="13 14">
    <name type="scientific">Bacillus solimangrovi</name>
    <dbReference type="NCBI Taxonomy" id="1305675"/>
    <lineage>
        <taxon>Bacteria</taxon>
        <taxon>Bacillati</taxon>
        <taxon>Bacillota</taxon>
        <taxon>Bacilli</taxon>
        <taxon>Bacillales</taxon>
        <taxon>Bacillaceae</taxon>
        <taxon>Bacillus</taxon>
    </lineage>
</organism>
<comment type="cofactor">
    <cofactor evidence="1">
        <name>Mg(2+)</name>
        <dbReference type="ChEBI" id="CHEBI:18420"/>
    </cofactor>
</comment>
<keyword evidence="6" id="KW-0227">DNA damage</keyword>
<keyword evidence="3" id="KW-0515">Mutator protein</keyword>
<comment type="caution">
    <text evidence="13">The sequence shown here is derived from an EMBL/GenBank/DDBJ whole genome shotgun (WGS) entry which is preliminary data.</text>
</comment>